<dbReference type="SMART" id="SM00614">
    <property type="entry name" value="ZnF_BED"/>
    <property type="match status" value="1"/>
</dbReference>
<evidence type="ECO:0000256" key="10">
    <source>
        <dbReference type="SAM" id="MobiDB-lite"/>
    </source>
</evidence>
<sequence>MSQSHISLYSDSLIDPDLLLSDSFPEIPELPSSQATIYSNSISFPPPPQPAYAPKGLIRVGSISQRIWVLYEIHPDMEDSRKQFVEWWLTTGYGKQQKGNNIHWDGKKTSDIWQSFEQVAHERTGQPKVMCKRCFTTLTHPGTKRSGTSTLLHHLKGAGCRQQKVARKGIDQMIRDSPRQSQIYFNTHLLHQKILNLITTARLPFRIVGHPAFHELLQTARFSESNLEIPSARTIRRLLDADVQEKQSNVLNRLPKGSRLSIALDCWTSPFSQAFMAITGYFLDQDWNYCEVLLGFEPLESSHHGVHLGETVIQILQQHDIMDRVLSVTTDNASNNNTMMTAIQEVGQSLALDEDQLFRIPCITHVIQLSLRELLGKLKANPVNNEIETIWGDTPQYLQQSNTQHCPDIVGTLQKIRDLAAFINASPQRRKAFLDIQTIEPQLVPIQDLQPHIDRYCTAHHHTRFKLSQEEWRQVEYLLLLTKPFFDFTNVLSKTRDVTIHHIFSIYNKLFNHLDLAKKKLQRKSAPWKKKMLSALEAADTKLSKYYRETDSESYSSVYAIATILCPSKKLRYFDNPDWRGDDEDGNRIDWMRYYRGILQSKFDRYQQRFHREKQPADIGRLPYSVTDELDELCDSQTALQTEVGRPDDELILYLGKGLVKGNPRIFWKDHEQEYPVLATLARDILSIPASGAGVERLFNCARDICHYRRGQLKEDTIKDLMIHLCSTKFECENIELDLVREQLSVGEAALSDQEAKPIPTLAELDPISEDEEQEQEADDSDNSDHELPKQIFSASQPIVQRKRVISTTEPQDNIEKYTQGRSGRIRKRPNCQMDLR</sequence>
<comment type="subcellular location">
    <subcellularLocation>
        <location evidence="1">Nucleus</location>
    </subcellularLocation>
</comment>
<keyword evidence="2" id="KW-0479">Metal-binding</keyword>
<evidence type="ECO:0000256" key="4">
    <source>
        <dbReference type="ARBA" id="ARBA00022833"/>
    </source>
</evidence>
<evidence type="ECO:0000256" key="3">
    <source>
        <dbReference type="ARBA" id="ARBA00022771"/>
    </source>
</evidence>
<gene>
    <name evidence="12" type="ORF">N7450_007671</name>
</gene>
<name>A0AAD6DHW5_9EURO</name>
<keyword evidence="5" id="KW-0805">Transcription regulation</keyword>
<evidence type="ECO:0000259" key="11">
    <source>
        <dbReference type="PROSITE" id="PS50808"/>
    </source>
</evidence>
<evidence type="ECO:0000256" key="8">
    <source>
        <dbReference type="ARBA" id="ARBA00023242"/>
    </source>
</evidence>
<dbReference type="SUPFAM" id="SSF53098">
    <property type="entry name" value="Ribonuclease H-like"/>
    <property type="match status" value="1"/>
</dbReference>
<evidence type="ECO:0000256" key="5">
    <source>
        <dbReference type="ARBA" id="ARBA00023015"/>
    </source>
</evidence>
<keyword evidence="6" id="KW-0238">DNA-binding</keyword>
<dbReference type="Pfam" id="PF05699">
    <property type="entry name" value="Dimer_Tnp_hAT"/>
    <property type="match status" value="1"/>
</dbReference>
<evidence type="ECO:0000313" key="12">
    <source>
        <dbReference type="EMBL" id="KAJ5581370.1"/>
    </source>
</evidence>
<accession>A0AAD6DHW5</accession>
<evidence type="ECO:0000256" key="2">
    <source>
        <dbReference type="ARBA" id="ARBA00022723"/>
    </source>
</evidence>
<keyword evidence="7" id="KW-0804">Transcription</keyword>
<dbReference type="AlphaFoldDB" id="A0AAD6DHW5"/>
<feature type="region of interest" description="Disordered" evidence="10">
    <location>
        <begin position="769"/>
        <end position="837"/>
    </location>
</feature>
<dbReference type="GO" id="GO:0046983">
    <property type="term" value="F:protein dimerization activity"/>
    <property type="evidence" value="ECO:0007669"/>
    <property type="project" value="InterPro"/>
</dbReference>
<dbReference type="InterPro" id="IPR012337">
    <property type="entry name" value="RNaseH-like_sf"/>
</dbReference>
<proteinExistence type="predicted"/>
<dbReference type="PANTHER" id="PTHR46481:SF10">
    <property type="entry name" value="ZINC FINGER BED DOMAIN-CONTAINING PROTEIN 39"/>
    <property type="match status" value="1"/>
</dbReference>
<evidence type="ECO:0000256" key="6">
    <source>
        <dbReference type="ARBA" id="ARBA00023125"/>
    </source>
</evidence>
<evidence type="ECO:0000313" key="13">
    <source>
        <dbReference type="Proteomes" id="UP001216150"/>
    </source>
</evidence>
<keyword evidence="13" id="KW-1185">Reference proteome</keyword>
<keyword evidence="3 9" id="KW-0863">Zinc-finger</keyword>
<keyword evidence="4" id="KW-0862">Zinc</keyword>
<dbReference type="PANTHER" id="PTHR46481">
    <property type="entry name" value="ZINC FINGER BED DOMAIN-CONTAINING PROTEIN 4"/>
    <property type="match status" value="1"/>
</dbReference>
<evidence type="ECO:0000256" key="1">
    <source>
        <dbReference type="ARBA" id="ARBA00004123"/>
    </source>
</evidence>
<reference evidence="12 13" key="1">
    <citation type="journal article" date="2023" name="IMA Fungus">
        <title>Comparative genomic study of the Penicillium genus elucidates a diverse pangenome and 15 lateral gene transfer events.</title>
        <authorList>
            <person name="Petersen C."/>
            <person name="Sorensen T."/>
            <person name="Nielsen M.R."/>
            <person name="Sondergaard T.E."/>
            <person name="Sorensen J.L."/>
            <person name="Fitzpatrick D.A."/>
            <person name="Frisvad J.C."/>
            <person name="Nielsen K.L."/>
        </authorList>
    </citation>
    <scope>NUCLEOTIDE SEQUENCE [LARGE SCALE GENOMIC DNA]</scope>
    <source>
        <strain evidence="12 13">IBT 29057</strain>
    </source>
</reference>
<organism evidence="12 13">
    <name type="scientific">Penicillium hetheringtonii</name>
    <dbReference type="NCBI Taxonomy" id="911720"/>
    <lineage>
        <taxon>Eukaryota</taxon>
        <taxon>Fungi</taxon>
        <taxon>Dikarya</taxon>
        <taxon>Ascomycota</taxon>
        <taxon>Pezizomycotina</taxon>
        <taxon>Eurotiomycetes</taxon>
        <taxon>Eurotiomycetidae</taxon>
        <taxon>Eurotiales</taxon>
        <taxon>Aspergillaceae</taxon>
        <taxon>Penicillium</taxon>
    </lineage>
</organism>
<dbReference type="Proteomes" id="UP001216150">
    <property type="component" value="Unassembled WGS sequence"/>
</dbReference>
<dbReference type="EMBL" id="JAQJAC010000006">
    <property type="protein sequence ID" value="KAJ5581370.1"/>
    <property type="molecule type" value="Genomic_DNA"/>
</dbReference>
<dbReference type="GO" id="GO:0008270">
    <property type="term" value="F:zinc ion binding"/>
    <property type="evidence" value="ECO:0007669"/>
    <property type="project" value="UniProtKB-KW"/>
</dbReference>
<dbReference type="InterPro" id="IPR003656">
    <property type="entry name" value="Znf_BED"/>
</dbReference>
<dbReference type="InterPro" id="IPR052035">
    <property type="entry name" value="ZnF_BED_domain_contain"/>
</dbReference>
<comment type="caution">
    <text evidence="12">The sequence shown here is derived from an EMBL/GenBank/DDBJ whole genome shotgun (WGS) entry which is preliminary data.</text>
</comment>
<dbReference type="GO" id="GO:0005634">
    <property type="term" value="C:nucleus"/>
    <property type="evidence" value="ECO:0007669"/>
    <property type="project" value="UniProtKB-SubCell"/>
</dbReference>
<evidence type="ECO:0000256" key="7">
    <source>
        <dbReference type="ARBA" id="ARBA00023163"/>
    </source>
</evidence>
<dbReference type="GO" id="GO:0003677">
    <property type="term" value="F:DNA binding"/>
    <property type="evidence" value="ECO:0007669"/>
    <property type="project" value="UniProtKB-KW"/>
</dbReference>
<keyword evidence="8" id="KW-0539">Nucleus</keyword>
<dbReference type="PROSITE" id="PS50808">
    <property type="entry name" value="ZF_BED"/>
    <property type="match status" value="1"/>
</dbReference>
<dbReference type="InterPro" id="IPR008906">
    <property type="entry name" value="HATC_C_dom"/>
</dbReference>
<feature type="domain" description="BED-type" evidence="11">
    <location>
        <begin position="107"/>
        <end position="170"/>
    </location>
</feature>
<evidence type="ECO:0000256" key="9">
    <source>
        <dbReference type="PROSITE-ProRule" id="PRU00027"/>
    </source>
</evidence>
<protein>
    <recommendedName>
        <fullName evidence="11">BED-type domain-containing protein</fullName>
    </recommendedName>
</protein>
<feature type="compositionally biased region" description="Acidic residues" evidence="10">
    <location>
        <begin position="769"/>
        <end position="782"/>
    </location>
</feature>